<evidence type="ECO:0000256" key="3">
    <source>
        <dbReference type="ARBA" id="ARBA00022692"/>
    </source>
</evidence>
<feature type="transmembrane region" description="Helical" evidence="6">
    <location>
        <begin position="814"/>
        <end position="840"/>
    </location>
</feature>
<comment type="subcellular location">
    <subcellularLocation>
        <location evidence="1">Cell membrane</location>
        <topology evidence="1">Multi-pass membrane protein</topology>
    </subcellularLocation>
</comment>
<accession>A0ABV5GV78</accession>
<feature type="transmembrane region" description="Helical" evidence="6">
    <location>
        <begin position="387"/>
        <end position="410"/>
    </location>
</feature>
<feature type="transmembrane region" description="Helical" evidence="6">
    <location>
        <begin position="295"/>
        <end position="315"/>
    </location>
</feature>
<feature type="transmembrane region" description="Helical" evidence="6">
    <location>
        <begin position="773"/>
        <end position="793"/>
    </location>
</feature>
<proteinExistence type="predicted"/>
<sequence length="1228" mass="138436">MDNFFYKIYLHFNSKKAIGFGVLTLLFVILGFVASKIEFEEDITKLIPTNAENSEFQKVLKNVNFTDKIIVNISRSETGSVDDLTAYAAQFIDSIKASSGNYIKQIQGRVEDAEIKNTADFIYQNLPLFLNETDYETLANKIEKDSIDAITLKNYKTLISPSGIVAKDFILKDPLGISYIALKKLQELSFGEDFILQNGFLVSKNKQHILLFITPALDANETSENTKFVENLYDTGTKLNEIFKGKAQSEYFGGTLIAVANANQIKSDITLTISIALSILLLIFVLFYKKLTVPIILFIPTIFGGLLAIAFLFLFREKISAISLGIGSILLGVTLDYSLHILTHIRSNNNIKHLYQEISKPILMSSLTTALAFLCLLFINSQALQDLGVFAAISVMGSSCFALLFIPQVYHEQSKKRKKSTILDKLASYNIHKNKWAIIGLLLLCFGSLFTYNTVVFNNDLSEMNYMPADAKTAELNLDKLINSTSKSIYIAAYGTSEENTLQVNDSILKKLQRLKADNQIINYSSIGTFVHSKAQQNAQIDRWNTFWDKNTIETTTENLIESGKPLGFKPETYHKFYTLLNTTFKPLEIDAYKAINTFSVSDYIATKDNYTTITTLVKVENSDAITEAFKDDSQTLLIDRKQMNETFLGNLKNDFNSLIGYSLIVVILILLIFYKSFSLTLVTGIPICLTWLLTIGIMGLFHLEFNIFNIIISTFIFGLGIDYSIFITNGLLHEYRTGEKSLATHKTSILLSVITTILGVGVLIFAKHPALYSISVVCLIGILSAVLIAFTIQPLLFKLFIGNNQKRPISFRLLLHSIVSFTYFGLGGILLSLFSVTILKIIPLPKKTKMKWFHITISKFMKSVLYTHLFLVKKVINSHQEDFKKQAIIIANHTSFLDILAIGMLHPKIIFLVNDWVYNSPVFGKAVQLAGFYPVSSGIENGLDHLKKKVEQGYTLMAFPEGTRSKTNKIKRFHKGAFYLAEQFKLDIIPVLIHGNSEVIPKGESMIRDGHITLKILHRITPNDTRFSTSYSKRAKQIGAYFRAEFSTFRKEKESPSYFHAMLLDDFRYKGDALFKHVKTDIKTNQDLYQTVLNAVGEKDTVVHLSNTNGQLDFLLALHAVDRNLVSYIEKPSNRIIFKNSFITNKNNIHCIDAVEDLVVFKADTLIINQVNIAKNELQALMYSELKNIIVLHGDALVSILKKFDLGFECTLQNKNITILTKQVNKA</sequence>
<dbReference type="RefSeq" id="WP_290269149.1">
    <property type="nucleotide sequence ID" value="NZ_JAUFQP010000007.1"/>
</dbReference>
<dbReference type="SMART" id="SM00563">
    <property type="entry name" value="PlsC"/>
    <property type="match status" value="1"/>
</dbReference>
<dbReference type="InterPro" id="IPR002123">
    <property type="entry name" value="Plipid/glycerol_acylTrfase"/>
</dbReference>
<evidence type="ECO:0000256" key="4">
    <source>
        <dbReference type="ARBA" id="ARBA00022989"/>
    </source>
</evidence>
<evidence type="ECO:0000259" key="7">
    <source>
        <dbReference type="SMART" id="SM00563"/>
    </source>
</evidence>
<feature type="domain" description="Phospholipid/glycerol acyltransferase" evidence="7">
    <location>
        <begin position="888"/>
        <end position="997"/>
    </location>
</feature>
<evidence type="ECO:0000256" key="5">
    <source>
        <dbReference type="ARBA" id="ARBA00023136"/>
    </source>
</evidence>
<feature type="transmembrane region" description="Helical" evidence="6">
    <location>
        <begin position="269"/>
        <end position="288"/>
    </location>
</feature>
<keyword evidence="9" id="KW-1185">Reference proteome</keyword>
<protein>
    <submittedName>
        <fullName evidence="8">MMPL family transporter</fullName>
    </submittedName>
</protein>
<name>A0ABV5GV78_9FLAO</name>
<dbReference type="SUPFAM" id="SSF69593">
    <property type="entry name" value="Glycerol-3-phosphate (1)-acyltransferase"/>
    <property type="match status" value="1"/>
</dbReference>
<feature type="transmembrane region" description="Helical" evidence="6">
    <location>
        <begin position="362"/>
        <end position="381"/>
    </location>
</feature>
<feature type="transmembrane region" description="Helical" evidence="6">
    <location>
        <begin position="656"/>
        <end position="675"/>
    </location>
</feature>
<dbReference type="Pfam" id="PF01553">
    <property type="entry name" value="Acyltransferase"/>
    <property type="match status" value="1"/>
</dbReference>
<dbReference type="SUPFAM" id="SSF82866">
    <property type="entry name" value="Multidrug efflux transporter AcrB transmembrane domain"/>
    <property type="match status" value="2"/>
</dbReference>
<keyword evidence="5 6" id="KW-0472">Membrane</keyword>
<keyword evidence="2" id="KW-1003">Cell membrane</keyword>
<dbReference type="PANTHER" id="PTHR33406">
    <property type="entry name" value="MEMBRANE PROTEIN MJ1562-RELATED"/>
    <property type="match status" value="1"/>
</dbReference>
<feature type="transmembrane region" description="Helical" evidence="6">
    <location>
        <begin position="321"/>
        <end position="342"/>
    </location>
</feature>
<evidence type="ECO:0000256" key="6">
    <source>
        <dbReference type="SAM" id="Phobius"/>
    </source>
</evidence>
<evidence type="ECO:0000256" key="1">
    <source>
        <dbReference type="ARBA" id="ARBA00004651"/>
    </source>
</evidence>
<dbReference type="CDD" id="cd07989">
    <property type="entry name" value="LPLAT_AGPAT-like"/>
    <property type="match status" value="1"/>
</dbReference>
<reference evidence="8 9" key="1">
    <citation type="submission" date="2024-09" db="EMBL/GenBank/DDBJ databases">
        <authorList>
            <person name="Sun Q."/>
            <person name="Mori K."/>
        </authorList>
    </citation>
    <scope>NUCLEOTIDE SEQUENCE [LARGE SCALE GENOMIC DNA]</scope>
    <source>
        <strain evidence="8 9">CECT 8300</strain>
    </source>
</reference>
<evidence type="ECO:0000313" key="9">
    <source>
        <dbReference type="Proteomes" id="UP001589590"/>
    </source>
</evidence>
<evidence type="ECO:0000256" key="2">
    <source>
        <dbReference type="ARBA" id="ARBA00022475"/>
    </source>
</evidence>
<feature type="transmembrane region" description="Helical" evidence="6">
    <location>
        <begin position="749"/>
        <end position="767"/>
    </location>
</feature>
<dbReference type="Gene3D" id="1.20.1640.10">
    <property type="entry name" value="Multidrug efflux transporter AcrB transmembrane domain"/>
    <property type="match status" value="2"/>
</dbReference>
<dbReference type="EMBL" id="JBHMFA010000001">
    <property type="protein sequence ID" value="MFB9103530.1"/>
    <property type="molecule type" value="Genomic_DNA"/>
</dbReference>
<dbReference type="PANTHER" id="PTHR33406:SF13">
    <property type="entry name" value="MEMBRANE PROTEIN YDFJ"/>
    <property type="match status" value="1"/>
</dbReference>
<dbReference type="Proteomes" id="UP001589590">
    <property type="component" value="Unassembled WGS sequence"/>
</dbReference>
<feature type="transmembrane region" description="Helical" evidence="6">
    <location>
        <begin position="682"/>
        <end position="702"/>
    </location>
</feature>
<gene>
    <name evidence="8" type="ORF">ACFFU1_01360</name>
</gene>
<keyword evidence="4 6" id="KW-1133">Transmembrane helix</keyword>
<feature type="transmembrane region" description="Helical" evidence="6">
    <location>
        <begin position="708"/>
        <end position="728"/>
    </location>
</feature>
<comment type="caution">
    <text evidence="8">The sequence shown here is derived from an EMBL/GenBank/DDBJ whole genome shotgun (WGS) entry which is preliminary data.</text>
</comment>
<dbReference type="Pfam" id="PF03176">
    <property type="entry name" value="MMPL"/>
    <property type="match status" value="2"/>
</dbReference>
<dbReference type="InterPro" id="IPR004869">
    <property type="entry name" value="MMPL_dom"/>
</dbReference>
<organism evidence="8 9">
    <name type="scientific">Algibacter miyuki</name>
    <dbReference type="NCBI Taxonomy" id="1306933"/>
    <lineage>
        <taxon>Bacteria</taxon>
        <taxon>Pseudomonadati</taxon>
        <taxon>Bacteroidota</taxon>
        <taxon>Flavobacteriia</taxon>
        <taxon>Flavobacteriales</taxon>
        <taxon>Flavobacteriaceae</taxon>
        <taxon>Algibacter</taxon>
    </lineage>
</organism>
<evidence type="ECO:0000313" key="8">
    <source>
        <dbReference type="EMBL" id="MFB9103530.1"/>
    </source>
</evidence>
<feature type="transmembrane region" description="Helical" evidence="6">
    <location>
        <begin position="436"/>
        <end position="457"/>
    </location>
</feature>
<dbReference type="InterPro" id="IPR050545">
    <property type="entry name" value="Mycobact_MmpL"/>
</dbReference>
<keyword evidence="3 6" id="KW-0812">Transmembrane</keyword>